<evidence type="ECO:0008006" key="12">
    <source>
        <dbReference type="Google" id="ProtNLM"/>
    </source>
</evidence>
<evidence type="ECO:0000256" key="5">
    <source>
        <dbReference type="ARBA" id="ARBA00022741"/>
    </source>
</evidence>
<dbReference type="SUPFAM" id="SSF52540">
    <property type="entry name" value="P-loop containing nucleoside triphosphate hydrolases"/>
    <property type="match status" value="1"/>
</dbReference>
<name>A0A8C7JKI5_ONCKI</name>
<dbReference type="SMART" id="SM00589">
    <property type="entry name" value="PRY"/>
    <property type="match status" value="1"/>
</dbReference>
<dbReference type="Gene3D" id="3.80.10.10">
    <property type="entry name" value="Ribonuclease Inhibitor"/>
    <property type="match status" value="3"/>
</dbReference>
<evidence type="ECO:0000256" key="4">
    <source>
        <dbReference type="ARBA" id="ARBA00022737"/>
    </source>
</evidence>
<dbReference type="SMART" id="SM00449">
    <property type="entry name" value="SPRY"/>
    <property type="match status" value="1"/>
</dbReference>
<feature type="region of interest" description="Disordered" evidence="7">
    <location>
        <begin position="34"/>
        <end position="106"/>
    </location>
</feature>
<dbReference type="InterPro" id="IPR006574">
    <property type="entry name" value="PRY"/>
</dbReference>
<dbReference type="InterPro" id="IPR001611">
    <property type="entry name" value="Leu-rich_rpt"/>
</dbReference>
<keyword evidence="6" id="KW-0067">ATP-binding</keyword>
<accession>A0A8C7JKI5</accession>
<dbReference type="InterPro" id="IPR003879">
    <property type="entry name" value="Butyrophylin_SPRY"/>
</dbReference>
<dbReference type="GeneTree" id="ENSGT01070000253760"/>
<protein>
    <recommendedName>
        <fullName evidence="12">NACHT, LRR and PYD domains-containing protein 12-like</fullName>
    </recommendedName>
</protein>
<dbReference type="FunFam" id="3.80.10.10:FF:000100">
    <property type="entry name" value="Si:dkey-11n14.1"/>
    <property type="match status" value="1"/>
</dbReference>
<dbReference type="Pfam" id="PF00622">
    <property type="entry name" value="SPRY"/>
    <property type="match status" value="1"/>
</dbReference>
<dbReference type="InterPro" id="IPR051261">
    <property type="entry name" value="NLR"/>
</dbReference>
<reference evidence="10" key="1">
    <citation type="submission" date="2025-08" db="UniProtKB">
        <authorList>
            <consortium name="Ensembl"/>
        </authorList>
    </citation>
    <scope>IDENTIFICATION</scope>
</reference>
<dbReference type="Pfam" id="PF17776">
    <property type="entry name" value="NLRC4_HD2"/>
    <property type="match status" value="1"/>
</dbReference>
<evidence type="ECO:0000313" key="11">
    <source>
        <dbReference type="Proteomes" id="UP000694557"/>
    </source>
</evidence>
<dbReference type="CDD" id="cd00116">
    <property type="entry name" value="LRR_RI"/>
    <property type="match status" value="1"/>
</dbReference>
<keyword evidence="11" id="KW-1185">Reference proteome</keyword>
<dbReference type="Pfam" id="PF13516">
    <property type="entry name" value="LRR_6"/>
    <property type="match status" value="8"/>
</dbReference>
<dbReference type="Ensembl" id="ENSOKIT00005094840.1">
    <property type="protein sequence ID" value="ENSOKIP00005088729.1"/>
    <property type="gene ID" value="ENSOKIG00005038640.1"/>
</dbReference>
<dbReference type="FunFam" id="3.80.10.10:FF:000947">
    <property type="entry name" value="Si:dkey-286j17.4"/>
    <property type="match status" value="1"/>
</dbReference>
<dbReference type="InterPro" id="IPR041267">
    <property type="entry name" value="NLRP_HD2"/>
</dbReference>
<dbReference type="PRINTS" id="PR01407">
    <property type="entry name" value="BUTYPHLNCDUF"/>
</dbReference>
<dbReference type="InterPro" id="IPR032675">
    <property type="entry name" value="LRR_dom_sf"/>
</dbReference>
<dbReference type="SMART" id="SM00368">
    <property type="entry name" value="LRR_RI"/>
    <property type="match status" value="12"/>
</dbReference>
<dbReference type="FunFam" id="3.40.50.300:FF:001524">
    <property type="entry name" value="Si:dkey-126g1.7"/>
    <property type="match status" value="1"/>
</dbReference>
<dbReference type="InterPro" id="IPR003877">
    <property type="entry name" value="SPRY_dom"/>
</dbReference>
<dbReference type="InterPro" id="IPR013320">
    <property type="entry name" value="ConA-like_dom_sf"/>
</dbReference>
<evidence type="ECO:0000259" key="9">
    <source>
        <dbReference type="PROSITE" id="PS50837"/>
    </source>
</evidence>
<evidence type="ECO:0000259" key="8">
    <source>
        <dbReference type="PROSITE" id="PS50188"/>
    </source>
</evidence>
<organism evidence="10 11">
    <name type="scientific">Oncorhynchus kisutch</name>
    <name type="common">Coho salmon</name>
    <name type="synonym">Salmo kisutch</name>
    <dbReference type="NCBI Taxonomy" id="8019"/>
    <lineage>
        <taxon>Eukaryota</taxon>
        <taxon>Metazoa</taxon>
        <taxon>Chordata</taxon>
        <taxon>Craniata</taxon>
        <taxon>Vertebrata</taxon>
        <taxon>Euteleostomi</taxon>
        <taxon>Actinopterygii</taxon>
        <taxon>Neopterygii</taxon>
        <taxon>Teleostei</taxon>
        <taxon>Protacanthopterygii</taxon>
        <taxon>Salmoniformes</taxon>
        <taxon>Salmonidae</taxon>
        <taxon>Salmoninae</taxon>
        <taxon>Oncorhynchus</taxon>
    </lineage>
</organism>
<dbReference type="InterPro" id="IPR007111">
    <property type="entry name" value="NACHT_NTPase"/>
</dbReference>
<dbReference type="GO" id="GO:0005737">
    <property type="term" value="C:cytoplasm"/>
    <property type="evidence" value="ECO:0007669"/>
    <property type="project" value="UniProtKB-SubCell"/>
</dbReference>
<evidence type="ECO:0000256" key="2">
    <source>
        <dbReference type="ARBA" id="ARBA00022490"/>
    </source>
</evidence>
<dbReference type="PROSITE" id="PS51450">
    <property type="entry name" value="LRR"/>
    <property type="match status" value="3"/>
</dbReference>
<dbReference type="Pfam" id="PF14484">
    <property type="entry name" value="FISNA"/>
    <property type="match status" value="1"/>
</dbReference>
<feature type="domain" description="NACHT" evidence="9">
    <location>
        <begin position="323"/>
        <end position="457"/>
    </location>
</feature>
<gene>
    <name evidence="10" type="primary">LOC109877332</name>
</gene>
<dbReference type="InterPro" id="IPR027417">
    <property type="entry name" value="P-loop_NTPase"/>
</dbReference>
<evidence type="ECO:0000256" key="7">
    <source>
        <dbReference type="SAM" id="MobiDB-lite"/>
    </source>
</evidence>
<evidence type="ECO:0000313" key="10">
    <source>
        <dbReference type="Ensembl" id="ENSOKIP00005088729.1"/>
    </source>
</evidence>
<feature type="compositionally biased region" description="Polar residues" evidence="7">
    <location>
        <begin position="124"/>
        <end position="143"/>
    </location>
</feature>
<dbReference type="SUPFAM" id="SSF52047">
    <property type="entry name" value="RNI-like"/>
    <property type="match status" value="1"/>
</dbReference>
<proteinExistence type="predicted"/>
<feature type="domain" description="B30.2/SPRY" evidence="8">
    <location>
        <begin position="1174"/>
        <end position="1372"/>
    </location>
</feature>
<sequence length="1374" mass="152908">MKENNLTSIIICHCVNHNQHVGSLFRGQCSEMSLSGEKEEGGPVSKMSLSGEKEEGVPVSKMSLSGEKEEGVPVSKMSLSGEHDTKAKSPIKQERPTSPVPSCVSMKSDLSMDNLIDFREGDYSTEQRTQQETSESVILSGQSSQSHQTDLASIFSLLEENIITFVKNELKRYKRILSPELPQGFESQKQDKEVDAEDEKQESSAREGALKITLHVLRKMNQKELADTLEKNELAVICQRELKSNLKKKFQCVFEGIAKQGNPTLLNKIYTELYITEGGTGEVNNEHELRQIETTIRKQARPETAIKCNDIFKPLTGQDKLIRTVLTKGVAGIGKTVSVQKFILDWAEGKANQDVQFVFSFPFRELNMMKEKKHTLIELLNHFSMETKESRISNHDKNKVLFIFDGLDECRLPLDFQNNEICCDVTKSTSVDVLLTNLIKGNLLPSALLWITTRPAAANQIPPECVDQVTEVRGFNDPQKVEYFRRRFSDKDLASRIISHIKTSRSLHIMCHIPVFCWISATVLEDMLKRKREEVPKTLTEMYTHLVVFHTKQKNEKYLGKEETGPHWNKESILSLGKLAFQQLVKGNLIFYEEDLKEAGIDVNEASVYSGLCTQLFKEECGLYQDKVYCFVHLSIQEFLAAVYVFLSFINNNENLMAEPQTTSSNDCLLKPEVTVYKSAVDKALQSETGNLDLFLRFLLGLSMESNQKHLRGLLTKTGSSSQSHEETVNYIKEKISENPSPERCINLFHCLNELNDHSLVEEIQRYLSSGSVSSDELLPAQWSALVFVLLTSEKELDVFDLKKYSRSEEGLLRLLPVVKASRSALLSGCGVTEEGCASLVSALKSNPSHLRELDLSNNDLKDSGVKLLSDGLGNPHCKLETLRLSGCQVTEEGCASLVSALKANPSHPRELDLSNNDLKDSGVKLLSAGLGNPHCRLETLRLSGCLVTEEGCVSLVSALKSNPSHLRELDLSNNDLKDSGVELLSAGLGNPHCKLETLRLTDCNLTDTSCEVLVSALSSNPSHLREMDLSNNDLKDSGVKLLSAGLGNPHCKLGRLRLAGCKLTEASCEVLASVLSPNSSHLRELDLSNNDLKDSGVKLLSAGLGNPHCKLETLSLSLCGVEEEGCASLVSALRSNPSHLRELDLSNNRSGDSGVRLLSAGLEDPHCRLEKLNVEPGGVYTIKPWPRKYACDLTLDPNTVNIKLSLSEDNRKVTRSEEAQPYPDHPERFVDCEQVLCREGLTGLCYWEVERSGIGADVGVTYRGISRREGGDEDCVIGQNDKSWSLSCFNNRYTAWHNDNYTDIDVPSSSSHRLGVYLDWPAGTLSFYRVSSDSLTHLYTFHTTFTEPLYPGFQLWDDSSSMSLCQVVPVPNT</sequence>
<dbReference type="InterPro" id="IPR041075">
    <property type="entry name" value="NOD1/2_WH"/>
</dbReference>
<dbReference type="SUPFAM" id="SSF49899">
    <property type="entry name" value="Concanavalin A-like lectins/glucanases"/>
    <property type="match status" value="1"/>
</dbReference>
<dbReference type="CDD" id="cd16040">
    <property type="entry name" value="SPRY_PRY_SNTX"/>
    <property type="match status" value="1"/>
</dbReference>
<dbReference type="Pfam" id="PF17779">
    <property type="entry name" value="WHD_NOD2"/>
    <property type="match status" value="1"/>
</dbReference>
<keyword evidence="3" id="KW-0433">Leucine-rich repeat</keyword>
<evidence type="ECO:0000256" key="3">
    <source>
        <dbReference type="ARBA" id="ARBA00022614"/>
    </source>
</evidence>
<keyword evidence="2" id="KW-0963">Cytoplasm</keyword>
<dbReference type="Pfam" id="PF13765">
    <property type="entry name" value="PRY"/>
    <property type="match status" value="1"/>
</dbReference>
<evidence type="ECO:0000256" key="6">
    <source>
        <dbReference type="ARBA" id="ARBA00022840"/>
    </source>
</evidence>
<dbReference type="Gene3D" id="2.60.120.920">
    <property type="match status" value="1"/>
</dbReference>
<feature type="compositionally biased region" description="Basic and acidic residues" evidence="7">
    <location>
        <begin position="81"/>
        <end position="95"/>
    </location>
</feature>
<evidence type="ECO:0000256" key="1">
    <source>
        <dbReference type="ARBA" id="ARBA00004496"/>
    </source>
</evidence>
<feature type="region of interest" description="Disordered" evidence="7">
    <location>
        <begin position="184"/>
        <end position="206"/>
    </location>
</feature>
<dbReference type="PROSITE" id="PS50837">
    <property type="entry name" value="NACHT"/>
    <property type="match status" value="1"/>
</dbReference>
<dbReference type="Gene3D" id="3.40.50.300">
    <property type="entry name" value="P-loop containing nucleotide triphosphate hydrolases"/>
    <property type="match status" value="1"/>
</dbReference>
<dbReference type="InterPro" id="IPR043136">
    <property type="entry name" value="B30.2/SPRY_sf"/>
</dbReference>
<comment type="subcellular location">
    <subcellularLocation>
        <location evidence="1">Cytoplasm</location>
    </subcellularLocation>
</comment>
<feature type="region of interest" description="Disordered" evidence="7">
    <location>
        <begin position="123"/>
        <end position="143"/>
    </location>
</feature>
<dbReference type="FunFam" id="3.80.10.10:FF:000714">
    <property type="entry name" value="Si:ch211-149a19.3"/>
    <property type="match status" value="1"/>
</dbReference>
<keyword evidence="4" id="KW-0677">Repeat</keyword>
<dbReference type="Proteomes" id="UP000694557">
    <property type="component" value="Unassembled WGS sequence"/>
</dbReference>
<dbReference type="GO" id="GO:0005524">
    <property type="term" value="F:ATP binding"/>
    <property type="evidence" value="ECO:0007669"/>
    <property type="project" value="UniProtKB-KW"/>
</dbReference>
<dbReference type="InterPro" id="IPR001870">
    <property type="entry name" value="B30.2/SPRY"/>
</dbReference>
<dbReference type="Pfam" id="PF05729">
    <property type="entry name" value="NACHT"/>
    <property type="match status" value="1"/>
</dbReference>
<dbReference type="InterPro" id="IPR029495">
    <property type="entry name" value="NACHT-assoc"/>
</dbReference>
<dbReference type="PROSITE" id="PS50188">
    <property type="entry name" value="B302_SPRY"/>
    <property type="match status" value="1"/>
</dbReference>
<dbReference type="SMART" id="SM01288">
    <property type="entry name" value="FISNA"/>
    <property type="match status" value="1"/>
</dbReference>
<dbReference type="PANTHER" id="PTHR24106">
    <property type="entry name" value="NACHT, LRR AND CARD DOMAINS-CONTAINING"/>
    <property type="match status" value="1"/>
</dbReference>
<reference evidence="10" key="2">
    <citation type="submission" date="2025-09" db="UniProtKB">
        <authorList>
            <consortium name="Ensembl"/>
        </authorList>
    </citation>
    <scope>IDENTIFICATION</scope>
</reference>
<keyword evidence="5" id="KW-0547">Nucleotide-binding</keyword>